<dbReference type="EMBL" id="FOGT01000002">
    <property type="protein sequence ID" value="SER56396.1"/>
    <property type="molecule type" value="Genomic_DNA"/>
</dbReference>
<evidence type="ECO:0000313" key="2">
    <source>
        <dbReference type="Proteomes" id="UP000198571"/>
    </source>
</evidence>
<reference evidence="2" key="1">
    <citation type="submission" date="2016-10" db="EMBL/GenBank/DDBJ databases">
        <authorList>
            <person name="Varghese N."/>
            <person name="Submissions S."/>
        </authorList>
    </citation>
    <scope>NUCLEOTIDE SEQUENCE [LARGE SCALE GENOMIC DNA]</scope>
    <source>
        <strain evidence="2">S9</strain>
    </source>
</reference>
<accession>A0A1H9Q754</accession>
<dbReference type="Pfam" id="PF26344">
    <property type="entry name" value="YuzC"/>
    <property type="match status" value="1"/>
</dbReference>
<proteinExistence type="predicted"/>
<dbReference type="AlphaFoldDB" id="A0A1H9Q754"/>
<dbReference type="InterPro" id="IPR058870">
    <property type="entry name" value="YuzC"/>
</dbReference>
<name>A0A1H9Q754_9BACI</name>
<protein>
    <submittedName>
        <fullName evidence="1">Uncharacterized protein</fullName>
    </submittedName>
</protein>
<keyword evidence="2" id="KW-1185">Reference proteome</keyword>
<organism evidence="1 2">
    <name type="scientific">Salipaludibacillus aurantiacus</name>
    <dbReference type="NCBI Taxonomy" id="1601833"/>
    <lineage>
        <taxon>Bacteria</taxon>
        <taxon>Bacillati</taxon>
        <taxon>Bacillota</taxon>
        <taxon>Bacilli</taxon>
        <taxon>Bacillales</taxon>
        <taxon>Bacillaceae</taxon>
    </lineage>
</organism>
<sequence length="152" mass="17958">MFYPYALLPGNYTGYPYSQSQPVFNYPSYPLKNSPYHLTQHHAFSQRSSRQMEPLDPSIFMESARDGLLFLEEANVILNKITTDREFARQVMTAARESDYQEVERLIMRTGITRRPKIWFNPDGIRFEFESLIEQEHKSHLSLAVKWQKFMA</sequence>
<gene>
    <name evidence="1" type="ORF">SAMN05518684_10272</name>
</gene>
<evidence type="ECO:0000313" key="1">
    <source>
        <dbReference type="EMBL" id="SER56396.1"/>
    </source>
</evidence>
<dbReference type="Proteomes" id="UP000198571">
    <property type="component" value="Unassembled WGS sequence"/>
</dbReference>